<dbReference type="PANTHER" id="PTHR42852">
    <property type="entry name" value="THIOL:DISULFIDE INTERCHANGE PROTEIN DSBE"/>
    <property type="match status" value="1"/>
</dbReference>
<feature type="transmembrane region" description="Helical" evidence="4">
    <location>
        <begin position="82"/>
        <end position="99"/>
    </location>
</feature>
<dbReference type="GO" id="GO:0015036">
    <property type="term" value="F:disulfide oxidoreductase activity"/>
    <property type="evidence" value="ECO:0007669"/>
    <property type="project" value="UniProtKB-ARBA"/>
</dbReference>
<dbReference type="PROSITE" id="PS00194">
    <property type="entry name" value="THIOREDOXIN_1"/>
    <property type="match status" value="1"/>
</dbReference>
<feature type="transmembrane region" description="Helical" evidence="4">
    <location>
        <begin position="111"/>
        <end position="130"/>
    </location>
</feature>
<dbReference type="EMBL" id="NIVS01000019">
    <property type="protein sequence ID" value="OWQ54396.1"/>
    <property type="molecule type" value="Genomic_DNA"/>
</dbReference>
<sequence>MISSVGPVPLAVVWIVVALGIAMLVASVVRAPVIEGAPRPRSVVVDMLLLGLLAGRVAFVMWHAGDYAADPWGVLRIGDGGFLLWPALLVGLGWGAWRVRRWPTLRRPVGAAALAGLLGWAVLSTGAGWLQQSRVTLPAITLTSLQRQPIALADTQGKPVVVNLWASWCGPCRREMPVLARAQQRHPDIRFLFVNQGETREEVEGFLAAEQLTLANVLLDEDALTAERLQVHAYPTTLFFDGQGRLKHIHLGELSAAGLQSKLDSL</sequence>
<evidence type="ECO:0000259" key="5">
    <source>
        <dbReference type="PROSITE" id="PS51352"/>
    </source>
</evidence>
<name>A0A246HNM6_STEMA</name>
<dbReference type="InterPro" id="IPR013740">
    <property type="entry name" value="Redoxin"/>
</dbReference>
<organism evidence="6 7">
    <name type="scientific">Stenotrophomonas maltophilia</name>
    <name type="common">Pseudomonas maltophilia</name>
    <name type="synonym">Xanthomonas maltophilia</name>
    <dbReference type="NCBI Taxonomy" id="40324"/>
    <lineage>
        <taxon>Bacteria</taxon>
        <taxon>Pseudomonadati</taxon>
        <taxon>Pseudomonadota</taxon>
        <taxon>Gammaproteobacteria</taxon>
        <taxon>Lysobacterales</taxon>
        <taxon>Lysobacteraceae</taxon>
        <taxon>Stenotrophomonas</taxon>
        <taxon>Stenotrophomonas maltophilia group</taxon>
    </lineage>
</organism>
<dbReference type="PROSITE" id="PS51352">
    <property type="entry name" value="THIOREDOXIN_2"/>
    <property type="match status" value="1"/>
</dbReference>
<keyword evidence="4" id="KW-0812">Transmembrane</keyword>
<accession>A0A246HNM6</accession>
<reference evidence="6 7" key="1">
    <citation type="submission" date="2017-06" db="EMBL/GenBank/DDBJ databases">
        <authorList>
            <person name="Kim H.J."/>
            <person name="Triplett B.A."/>
        </authorList>
    </citation>
    <scope>NUCLEOTIDE SEQUENCE [LARGE SCALE GENOMIC DNA]</scope>
    <source>
        <strain evidence="6 7">13146</strain>
    </source>
</reference>
<dbReference type="InterPro" id="IPR017937">
    <property type="entry name" value="Thioredoxin_CS"/>
</dbReference>
<evidence type="ECO:0000256" key="3">
    <source>
        <dbReference type="ARBA" id="ARBA00023284"/>
    </source>
</evidence>
<dbReference type="Proteomes" id="UP000198157">
    <property type="component" value="Unassembled WGS sequence"/>
</dbReference>
<keyword evidence="4" id="KW-1133">Transmembrane helix</keyword>
<dbReference type="GO" id="GO:0017004">
    <property type="term" value="P:cytochrome complex assembly"/>
    <property type="evidence" value="ECO:0007669"/>
    <property type="project" value="UniProtKB-KW"/>
</dbReference>
<comment type="subcellular location">
    <subcellularLocation>
        <location evidence="1">Cell envelope</location>
    </subcellularLocation>
</comment>
<evidence type="ECO:0000256" key="2">
    <source>
        <dbReference type="ARBA" id="ARBA00022748"/>
    </source>
</evidence>
<dbReference type="InterPro" id="IPR013766">
    <property type="entry name" value="Thioredoxin_domain"/>
</dbReference>
<dbReference type="CDD" id="cd02966">
    <property type="entry name" value="TlpA_like_family"/>
    <property type="match status" value="1"/>
</dbReference>
<dbReference type="PANTHER" id="PTHR42852:SF18">
    <property type="entry name" value="CHROMOSOME UNDETERMINED SCAFFOLD_47, WHOLE GENOME SHOTGUN SEQUENCE"/>
    <property type="match status" value="1"/>
</dbReference>
<dbReference type="InterPro" id="IPR036249">
    <property type="entry name" value="Thioredoxin-like_sf"/>
</dbReference>
<protein>
    <submittedName>
        <fullName evidence="6">Thiol:disulfide interchange protein</fullName>
    </submittedName>
</protein>
<evidence type="ECO:0000313" key="7">
    <source>
        <dbReference type="Proteomes" id="UP000198157"/>
    </source>
</evidence>
<evidence type="ECO:0000313" key="6">
    <source>
        <dbReference type="EMBL" id="OWQ54396.1"/>
    </source>
</evidence>
<evidence type="ECO:0000256" key="4">
    <source>
        <dbReference type="SAM" id="Phobius"/>
    </source>
</evidence>
<dbReference type="InterPro" id="IPR050553">
    <property type="entry name" value="Thioredoxin_ResA/DsbE_sf"/>
</dbReference>
<dbReference type="AlphaFoldDB" id="A0A246HNM6"/>
<dbReference type="Pfam" id="PF08534">
    <property type="entry name" value="Redoxin"/>
    <property type="match status" value="1"/>
</dbReference>
<dbReference type="GO" id="GO:0030313">
    <property type="term" value="C:cell envelope"/>
    <property type="evidence" value="ECO:0007669"/>
    <property type="project" value="UniProtKB-SubCell"/>
</dbReference>
<keyword evidence="3" id="KW-0676">Redox-active center</keyword>
<comment type="caution">
    <text evidence="6">The sequence shown here is derived from an EMBL/GenBank/DDBJ whole genome shotgun (WGS) entry which is preliminary data.</text>
</comment>
<evidence type="ECO:0000256" key="1">
    <source>
        <dbReference type="ARBA" id="ARBA00004196"/>
    </source>
</evidence>
<feature type="transmembrane region" description="Helical" evidence="4">
    <location>
        <begin position="12"/>
        <end position="31"/>
    </location>
</feature>
<keyword evidence="2" id="KW-0201">Cytochrome c-type biogenesis</keyword>
<dbReference type="Gene3D" id="3.40.30.10">
    <property type="entry name" value="Glutaredoxin"/>
    <property type="match status" value="1"/>
</dbReference>
<feature type="transmembrane region" description="Helical" evidence="4">
    <location>
        <begin position="43"/>
        <end position="62"/>
    </location>
</feature>
<gene>
    <name evidence="6" type="ORF">CEE60_08350</name>
</gene>
<dbReference type="SUPFAM" id="SSF52833">
    <property type="entry name" value="Thioredoxin-like"/>
    <property type="match status" value="1"/>
</dbReference>
<dbReference type="OrthoDB" id="9796554at2"/>
<proteinExistence type="predicted"/>
<feature type="domain" description="Thioredoxin" evidence="5">
    <location>
        <begin position="131"/>
        <end position="266"/>
    </location>
</feature>
<keyword evidence="4" id="KW-0472">Membrane</keyword>